<dbReference type="Proteomes" id="UP000278886">
    <property type="component" value="Chromosome"/>
</dbReference>
<dbReference type="Pfam" id="PF00498">
    <property type="entry name" value="FHA"/>
    <property type="match status" value="1"/>
</dbReference>
<gene>
    <name evidence="4" type="ORF">D7I47_11610</name>
</gene>
<keyword evidence="1" id="KW-0597">Phosphoprotein</keyword>
<sequence>MGRGARAARLARRGPHPAGTLARPRVGAIPRGRRGAPAAATTGGAIVNCRHCGTALPVGALFCVECGRSVAERELPTPSAPRVEAPAPVPPHPVAATLHCPQCGQAVEAVDIFCPECGFVLCPITGTDTSAIAVVPAPEPMDSGDEPDVEELPAVDFLAQPRLEDIEETRIVAARPAAERYVLQFSTGESVVVTGSGLVGRNPSAEPGEFVDELVAIFDVGKSVSKSHIEFGQESGRFWISDRYSTNGTIVRQPDAEAVRCEPGRRYIIARGTRVEIGEQFFIVS</sequence>
<accession>A0A387BCL2</accession>
<evidence type="ECO:0000256" key="2">
    <source>
        <dbReference type="SAM" id="MobiDB-lite"/>
    </source>
</evidence>
<proteinExistence type="predicted"/>
<protein>
    <submittedName>
        <fullName evidence="4">FHA domain-containing protein</fullName>
    </submittedName>
</protein>
<name>A0A387BCL2_9MICO</name>
<feature type="region of interest" description="Disordered" evidence="2">
    <location>
        <begin position="1"/>
        <end position="24"/>
    </location>
</feature>
<dbReference type="InterPro" id="IPR000253">
    <property type="entry name" value="FHA_dom"/>
</dbReference>
<dbReference type="AlphaFoldDB" id="A0A387BCL2"/>
<evidence type="ECO:0000313" key="5">
    <source>
        <dbReference type="Proteomes" id="UP000278886"/>
    </source>
</evidence>
<feature type="domain" description="FHA" evidence="3">
    <location>
        <begin position="197"/>
        <end position="251"/>
    </location>
</feature>
<keyword evidence="5" id="KW-1185">Reference proteome</keyword>
<dbReference type="InterPro" id="IPR025874">
    <property type="entry name" value="DZR"/>
</dbReference>
<evidence type="ECO:0000256" key="1">
    <source>
        <dbReference type="ARBA" id="ARBA00022553"/>
    </source>
</evidence>
<dbReference type="SUPFAM" id="SSF49879">
    <property type="entry name" value="SMAD/FHA domain"/>
    <property type="match status" value="1"/>
</dbReference>
<reference evidence="5" key="1">
    <citation type="submission" date="2018-09" db="EMBL/GenBank/DDBJ databases">
        <title>Genome sequencing of strain 2DFWR-13.</title>
        <authorList>
            <person name="Heo J."/>
            <person name="Kim S.-J."/>
            <person name="Kwon S.-W."/>
        </authorList>
    </citation>
    <scope>NUCLEOTIDE SEQUENCE [LARGE SCALE GENOMIC DNA]</scope>
    <source>
        <strain evidence="5">2DFWR-13</strain>
    </source>
</reference>
<dbReference type="Gene3D" id="2.60.200.20">
    <property type="match status" value="1"/>
</dbReference>
<dbReference type="KEGG" id="lyd:D7I47_11610"/>
<dbReference type="Pfam" id="PF12773">
    <property type="entry name" value="DZR"/>
    <property type="match status" value="1"/>
</dbReference>
<dbReference type="PROSITE" id="PS50006">
    <property type="entry name" value="FHA_DOMAIN"/>
    <property type="match status" value="1"/>
</dbReference>
<evidence type="ECO:0000313" key="4">
    <source>
        <dbReference type="EMBL" id="AYF98835.1"/>
    </source>
</evidence>
<evidence type="ECO:0000259" key="3">
    <source>
        <dbReference type="PROSITE" id="PS50006"/>
    </source>
</evidence>
<dbReference type="InterPro" id="IPR008984">
    <property type="entry name" value="SMAD_FHA_dom_sf"/>
</dbReference>
<organism evidence="4 5">
    <name type="scientific">Protaetiibacter intestinalis</name>
    <dbReference type="NCBI Taxonomy" id="2419774"/>
    <lineage>
        <taxon>Bacteria</taxon>
        <taxon>Bacillati</taxon>
        <taxon>Actinomycetota</taxon>
        <taxon>Actinomycetes</taxon>
        <taxon>Micrococcales</taxon>
        <taxon>Microbacteriaceae</taxon>
        <taxon>Protaetiibacter</taxon>
    </lineage>
</organism>
<dbReference type="EMBL" id="CP032630">
    <property type="protein sequence ID" value="AYF98835.1"/>
    <property type="molecule type" value="Genomic_DNA"/>
</dbReference>
<dbReference type="OrthoDB" id="3254248at2"/>